<evidence type="ECO:0000256" key="2">
    <source>
        <dbReference type="ARBA" id="ARBA00022692"/>
    </source>
</evidence>
<keyword evidence="6" id="KW-1185">Reference proteome</keyword>
<dbReference type="EMBL" id="CP031229">
    <property type="protein sequence ID" value="AXH96309.1"/>
    <property type="molecule type" value="Genomic_DNA"/>
</dbReference>
<sequence length="141" mass="14858">MRIAPPALFGAAALSQLCVGRRPTALTTVVCAPLVLAAGWLGAGAVLEFARHGTTVDPRTLDRTSALVRTGPNAVTRNPMYLGLATLLTAHAVARRSPLALLPVAGFVAVVSGWQIPAEEAALTARFEEYADYVAQVPRWL</sequence>
<evidence type="ECO:0000256" key="4">
    <source>
        <dbReference type="ARBA" id="ARBA00023136"/>
    </source>
</evidence>
<keyword evidence="5" id="KW-0808">Transferase</keyword>
<dbReference type="GO" id="GO:0012505">
    <property type="term" value="C:endomembrane system"/>
    <property type="evidence" value="ECO:0007669"/>
    <property type="project" value="UniProtKB-SubCell"/>
</dbReference>
<evidence type="ECO:0000256" key="3">
    <source>
        <dbReference type="ARBA" id="ARBA00022989"/>
    </source>
</evidence>
<gene>
    <name evidence="5" type="ORF">DV701_09430</name>
</gene>
<dbReference type="GO" id="GO:0008168">
    <property type="term" value="F:methyltransferase activity"/>
    <property type="evidence" value="ECO:0007669"/>
    <property type="project" value="UniProtKB-KW"/>
</dbReference>
<comment type="subcellular location">
    <subcellularLocation>
        <location evidence="1">Endomembrane system</location>
        <topology evidence="1">Multi-pass membrane protein</topology>
    </subcellularLocation>
</comment>
<dbReference type="InterPro" id="IPR007318">
    <property type="entry name" value="Phopholipid_MeTrfase"/>
</dbReference>
<protein>
    <submittedName>
        <fullName evidence="5">Isoprenylcysteine carboxylmethyltransferase family protein</fullName>
    </submittedName>
</protein>
<proteinExistence type="predicted"/>
<dbReference type="Pfam" id="PF04191">
    <property type="entry name" value="PEMT"/>
    <property type="match status" value="1"/>
</dbReference>
<dbReference type="AlphaFoldDB" id="A0A345NMQ1"/>
<dbReference type="KEGG" id="orn:DV701_09430"/>
<organism evidence="5 6">
    <name type="scientific">Ornithinimicrobium avium</name>
    <dbReference type="NCBI Taxonomy" id="2283195"/>
    <lineage>
        <taxon>Bacteria</taxon>
        <taxon>Bacillati</taxon>
        <taxon>Actinomycetota</taxon>
        <taxon>Actinomycetes</taxon>
        <taxon>Micrococcales</taxon>
        <taxon>Ornithinimicrobiaceae</taxon>
        <taxon>Ornithinimicrobium</taxon>
    </lineage>
</organism>
<dbReference type="Gene3D" id="1.20.120.1630">
    <property type="match status" value="1"/>
</dbReference>
<reference evidence="5 6" key="1">
    <citation type="submission" date="2018-07" db="EMBL/GenBank/DDBJ databases">
        <title>Complete genome sequencing of Ornithinimicrobium sp. AMA3305.</title>
        <authorList>
            <person name="Bae J.-W."/>
        </authorList>
    </citation>
    <scope>NUCLEOTIDE SEQUENCE [LARGE SCALE GENOMIC DNA]</scope>
    <source>
        <strain evidence="5 6">AMA3305</strain>
    </source>
</reference>
<name>A0A345NMQ1_9MICO</name>
<evidence type="ECO:0000313" key="6">
    <source>
        <dbReference type="Proteomes" id="UP000253790"/>
    </source>
</evidence>
<accession>A0A345NMQ1</accession>
<keyword evidence="4" id="KW-0472">Membrane</keyword>
<dbReference type="OrthoDB" id="941586at2"/>
<dbReference type="RefSeq" id="WP_114928074.1">
    <property type="nucleotide sequence ID" value="NZ_CP031229.1"/>
</dbReference>
<dbReference type="GO" id="GO:0032259">
    <property type="term" value="P:methylation"/>
    <property type="evidence" value="ECO:0007669"/>
    <property type="project" value="UniProtKB-KW"/>
</dbReference>
<keyword evidence="2" id="KW-0812">Transmembrane</keyword>
<evidence type="ECO:0000256" key="1">
    <source>
        <dbReference type="ARBA" id="ARBA00004127"/>
    </source>
</evidence>
<keyword evidence="3" id="KW-1133">Transmembrane helix</keyword>
<evidence type="ECO:0000313" key="5">
    <source>
        <dbReference type="EMBL" id="AXH96309.1"/>
    </source>
</evidence>
<keyword evidence="5" id="KW-0489">Methyltransferase</keyword>
<dbReference type="Proteomes" id="UP000253790">
    <property type="component" value="Chromosome"/>
</dbReference>